<feature type="domain" description="Thiolase C-terminal" evidence="6">
    <location>
        <begin position="142"/>
        <end position="237"/>
    </location>
</feature>
<dbReference type="Pfam" id="PF02803">
    <property type="entry name" value="Thiolase_C"/>
    <property type="match status" value="1"/>
</dbReference>
<dbReference type="PANTHER" id="PTHR43365">
    <property type="entry name" value="BLR7806 PROTEIN"/>
    <property type="match status" value="1"/>
</dbReference>
<dbReference type="InterPro" id="IPR002155">
    <property type="entry name" value="Thiolase"/>
</dbReference>
<dbReference type="PROSITE" id="PS00099">
    <property type="entry name" value="THIOLASE_3"/>
    <property type="match status" value="1"/>
</dbReference>
<accession>A0A1Z1UYK8</accession>
<dbReference type="AlphaFoldDB" id="A0A1Z1UYK8"/>
<dbReference type="InterPro" id="IPR020617">
    <property type="entry name" value="Thiolase_C"/>
</dbReference>
<evidence type="ECO:0000256" key="1">
    <source>
        <dbReference type="ARBA" id="ARBA00010982"/>
    </source>
</evidence>
<dbReference type="InterPro" id="IPR020616">
    <property type="entry name" value="Thiolase_N"/>
</dbReference>
<dbReference type="SUPFAM" id="SSF53901">
    <property type="entry name" value="Thiolase-like"/>
    <property type="match status" value="1"/>
</dbReference>
<evidence type="ECO:0000256" key="3">
    <source>
        <dbReference type="ARBA" id="ARBA00023315"/>
    </source>
</evidence>
<keyword evidence="3 4" id="KW-0012">Acyltransferase</keyword>
<reference evidence="7" key="1">
    <citation type="journal article" date="2017" name="Genome Biol. Evol.">
        <title>Comparative Genomics of Rhodococcus equi Virulence Plasmids Indicates Host-Driven Evolution of the vap Pathogenicity Island.</title>
        <authorList>
            <person name="MacArthur I."/>
            <person name="Anastasi E."/>
            <person name="Alvarez S."/>
            <person name="Scortti M."/>
            <person name="Vazquez-Boland J.A."/>
        </authorList>
    </citation>
    <scope>NUCLEOTIDE SEQUENCE</scope>
    <source>
        <strain evidence="7">PAM1413</strain>
        <plasmid evidence="7">pVAPB1413</plasmid>
    </source>
</reference>
<sequence>MGVPVIVEAVRTPIGKRGGWLSGLHPAELLGATQKGIVDRAGIDPVLVEQVIGGCVTQAGAQSNNVTRTAWLAAGLPWQVGATTVDCQCGSAQQANHLIAGLIATGAIDIGVACGVEVMSQVPLGANVGTEAGPRRPASWDMSRVLEKAGMKIGDLDLFEINEAFASVVLSWAQVHGPDMDKVNVNGGAIALGHPVGSSGSRLITTALHELERRDASTALITMCNGGALATGTIIERI</sequence>
<protein>
    <submittedName>
        <fullName evidence="7">Acyltransferase</fullName>
    </submittedName>
</protein>
<keyword evidence="2 4" id="KW-0808">Transferase</keyword>
<evidence type="ECO:0000313" key="7">
    <source>
        <dbReference type="EMBL" id="ARX60578.1"/>
    </source>
</evidence>
<geneLocation type="plasmid" evidence="7">
    <name>pVAPB1413</name>
</geneLocation>
<evidence type="ECO:0000259" key="5">
    <source>
        <dbReference type="Pfam" id="PF00108"/>
    </source>
</evidence>
<proteinExistence type="inferred from homology"/>
<comment type="similarity">
    <text evidence="1 4">Belongs to the thiolase-like superfamily. Thiolase family.</text>
</comment>
<dbReference type="InterPro" id="IPR020613">
    <property type="entry name" value="Thiolase_CS"/>
</dbReference>
<dbReference type="GO" id="GO:0016747">
    <property type="term" value="F:acyltransferase activity, transferring groups other than amino-acyl groups"/>
    <property type="evidence" value="ECO:0007669"/>
    <property type="project" value="InterPro"/>
</dbReference>
<dbReference type="InterPro" id="IPR016039">
    <property type="entry name" value="Thiolase-like"/>
</dbReference>
<dbReference type="CDD" id="cd00751">
    <property type="entry name" value="thiolase"/>
    <property type="match status" value="1"/>
</dbReference>
<organism evidence="7">
    <name type="scientific">Rhodococcus hoagii</name>
    <name type="common">Corynebacterium equii</name>
    <dbReference type="NCBI Taxonomy" id="43767"/>
    <lineage>
        <taxon>Bacteria</taxon>
        <taxon>Bacillati</taxon>
        <taxon>Actinomycetota</taxon>
        <taxon>Actinomycetes</taxon>
        <taxon>Mycobacteriales</taxon>
        <taxon>Nocardiaceae</taxon>
        <taxon>Prescottella</taxon>
    </lineage>
</organism>
<gene>
    <name evidence="7" type="ORF">pVAPB1413_fadA</name>
</gene>
<name>A0A1Z1UYK8_RHOHA</name>
<dbReference type="EMBL" id="KX443406">
    <property type="protein sequence ID" value="ARX60578.1"/>
    <property type="molecule type" value="Genomic_DNA"/>
</dbReference>
<keyword evidence="7" id="KW-0614">Plasmid</keyword>
<dbReference type="Pfam" id="PF00108">
    <property type="entry name" value="Thiolase_N"/>
    <property type="match status" value="1"/>
</dbReference>
<evidence type="ECO:0000256" key="2">
    <source>
        <dbReference type="ARBA" id="ARBA00022679"/>
    </source>
</evidence>
<dbReference type="Gene3D" id="3.40.47.10">
    <property type="match status" value="2"/>
</dbReference>
<dbReference type="PROSITE" id="PS00737">
    <property type="entry name" value="THIOLASE_2"/>
    <property type="match status" value="1"/>
</dbReference>
<feature type="domain" description="Thiolase N-terminal" evidence="5">
    <location>
        <begin position="5"/>
        <end position="133"/>
    </location>
</feature>
<dbReference type="RefSeq" id="WP_172687723.1">
    <property type="nucleotide sequence ID" value="NZ_KX443406.1"/>
</dbReference>
<evidence type="ECO:0000256" key="4">
    <source>
        <dbReference type="RuleBase" id="RU003557"/>
    </source>
</evidence>
<dbReference type="PANTHER" id="PTHR43365:SF1">
    <property type="entry name" value="ACETYL-COA C-ACYLTRANSFERASE"/>
    <property type="match status" value="1"/>
</dbReference>
<dbReference type="InterPro" id="IPR020610">
    <property type="entry name" value="Thiolase_AS"/>
</dbReference>
<evidence type="ECO:0000259" key="6">
    <source>
        <dbReference type="Pfam" id="PF02803"/>
    </source>
</evidence>